<gene>
    <name evidence="1" type="ORF">Tco025E_09224</name>
</gene>
<evidence type="ECO:0000313" key="1">
    <source>
        <dbReference type="EMBL" id="RNE98470.1"/>
    </source>
</evidence>
<dbReference type="EMBL" id="MKKU01001031">
    <property type="protein sequence ID" value="RNE98470.1"/>
    <property type="molecule type" value="Genomic_DNA"/>
</dbReference>
<sequence length="127" mass="14058">MAPPNFHKPLKRILRTPHLLIGPSKVVFGNWGGNRLQGALNRRSVLIEVSLSEGVTRTRPDKPHALLDRLPVLLLPLRGAATRPQAHIAFTSSPPGQFTMMRQARTFIQHAFKTFPSRDAGASTPRP</sequence>
<accession>A0A422MZA5</accession>
<proteinExistence type="predicted"/>
<dbReference type="RefSeq" id="XP_029223842.1">
    <property type="nucleotide sequence ID" value="XM_029376048.1"/>
</dbReference>
<evidence type="ECO:0000313" key="2">
    <source>
        <dbReference type="Proteomes" id="UP000284403"/>
    </source>
</evidence>
<comment type="caution">
    <text evidence="1">The sequence shown here is derived from an EMBL/GenBank/DDBJ whole genome shotgun (WGS) entry which is preliminary data.</text>
</comment>
<organism evidence="1 2">
    <name type="scientific">Trypanosoma conorhini</name>
    <dbReference type="NCBI Taxonomy" id="83891"/>
    <lineage>
        <taxon>Eukaryota</taxon>
        <taxon>Discoba</taxon>
        <taxon>Euglenozoa</taxon>
        <taxon>Kinetoplastea</taxon>
        <taxon>Metakinetoplastina</taxon>
        <taxon>Trypanosomatida</taxon>
        <taxon>Trypanosomatidae</taxon>
        <taxon>Trypanosoma</taxon>
    </lineage>
</organism>
<dbReference type="Proteomes" id="UP000284403">
    <property type="component" value="Unassembled WGS sequence"/>
</dbReference>
<name>A0A422MZA5_9TRYP</name>
<keyword evidence="2" id="KW-1185">Reference proteome</keyword>
<dbReference type="GeneID" id="40322835"/>
<reference evidence="1 2" key="1">
    <citation type="journal article" date="2018" name="BMC Genomics">
        <title>Genomic comparison of Trypanosoma conorhini and Trypanosoma rangeli to Trypanosoma cruzi strains of high and low virulence.</title>
        <authorList>
            <person name="Bradwell K.R."/>
            <person name="Koparde V.N."/>
            <person name="Matveyev A.V."/>
            <person name="Serrano M.G."/>
            <person name="Alves J.M."/>
            <person name="Parikh H."/>
            <person name="Huang B."/>
            <person name="Lee V."/>
            <person name="Espinosa-Alvarez O."/>
            <person name="Ortiz P.A."/>
            <person name="Costa-Martins A.G."/>
            <person name="Teixeira M.M."/>
            <person name="Buck G.A."/>
        </authorList>
    </citation>
    <scope>NUCLEOTIDE SEQUENCE [LARGE SCALE GENOMIC DNA]</scope>
    <source>
        <strain evidence="1 2">025E</strain>
    </source>
</reference>
<dbReference type="AlphaFoldDB" id="A0A422MZA5"/>
<protein>
    <submittedName>
        <fullName evidence="1">Uncharacterized protein</fullName>
    </submittedName>
</protein>